<evidence type="ECO:0000313" key="1">
    <source>
        <dbReference type="EMBL" id="GAG84415.1"/>
    </source>
</evidence>
<sequence>MKTIVALSYFNRKIGPLVFFSYPKNSLDKGLSVKIANIMDQQYSEGFFTHSFENLKSINYYFEINSKWARGYKEMLMVSIILDQQISPEIEESMSALCKRFSEKMKSEQDIFTGFYINDLKQYEEDKDRVLRNESLIKKMVQDLYWETLEETKKKSEEEDKDRVLRNELEIENEKVIPYCKHCGAELPKGQTICHICGNSFYNYNY</sequence>
<feature type="non-terminal residue" evidence="1">
    <location>
        <position position="206"/>
    </location>
</feature>
<accession>X1ANS1</accession>
<gene>
    <name evidence="1" type="ORF">S01H4_26382</name>
</gene>
<dbReference type="EMBL" id="BART01012714">
    <property type="protein sequence ID" value="GAG84415.1"/>
    <property type="molecule type" value="Genomic_DNA"/>
</dbReference>
<evidence type="ECO:0008006" key="2">
    <source>
        <dbReference type="Google" id="ProtNLM"/>
    </source>
</evidence>
<reference evidence="1" key="1">
    <citation type="journal article" date="2014" name="Front. Microbiol.">
        <title>High frequency of phylogenetically diverse reductive dehalogenase-homologous genes in deep subseafloor sedimentary metagenomes.</title>
        <authorList>
            <person name="Kawai M."/>
            <person name="Futagami T."/>
            <person name="Toyoda A."/>
            <person name="Takaki Y."/>
            <person name="Nishi S."/>
            <person name="Hori S."/>
            <person name="Arai W."/>
            <person name="Tsubouchi T."/>
            <person name="Morono Y."/>
            <person name="Uchiyama I."/>
            <person name="Ito T."/>
            <person name="Fujiyama A."/>
            <person name="Inagaki F."/>
            <person name="Takami H."/>
        </authorList>
    </citation>
    <scope>NUCLEOTIDE SEQUENCE</scope>
    <source>
        <strain evidence="1">Expedition CK06-06</strain>
    </source>
</reference>
<protein>
    <recommendedName>
        <fullName evidence="2">Zinc-ribbon domain-containing protein</fullName>
    </recommendedName>
</protein>
<proteinExistence type="predicted"/>
<dbReference type="AlphaFoldDB" id="X1ANS1"/>
<comment type="caution">
    <text evidence="1">The sequence shown here is derived from an EMBL/GenBank/DDBJ whole genome shotgun (WGS) entry which is preliminary data.</text>
</comment>
<organism evidence="1">
    <name type="scientific">marine sediment metagenome</name>
    <dbReference type="NCBI Taxonomy" id="412755"/>
    <lineage>
        <taxon>unclassified sequences</taxon>
        <taxon>metagenomes</taxon>
        <taxon>ecological metagenomes</taxon>
    </lineage>
</organism>
<name>X1ANS1_9ZZZZ</name>